<evidence type="ECO:0000313" key="1">
    <source>
        <dbReference type="EMBL" id="PWK07925.1"/>
    </source>
</evidence>
<name>A0A316D4U8_9BACL</name>
<protein>
    <recommendedName>
        <fullName evidence="3">Acetyltransferase (GNAT) family protein</fullName>
    </recommendedName>
</protein>
<sequence>MYVPALEIPYLAVDLRYRKHESKIGTLVIDEILGYAYDLSQEVGCRYVFLQAINEQWLVQWYWHNGFDVTQIPGNRSDGYTVLMRYAIPQGIILPEEDIEAEAGI</sequence>
<reference evidence="1 2" key="1">
    <citation type="submission" date="2018-05" db="EMBL/GenBank/DDBJ databases">
        <title>Genomic Encyclopedia of Type Strains, Phase IV (KMG-IV): sequencing the most valuable type-strain genomes for metagenomic binning, comparative biology and taxonomic classification.</title>
        <authorList>
            <person name="Goeker M."/>
        </authorList>
    </citation>
    <scope>NUCLEOTIDE SEQUENCE [LARGE SCALE GENOMIC DNA]</scope>
    <source>
        <strain evidence="1 2">DSM 18773</strain>
    </source>
</reference>
<dbReference type="Gene3D" id="3.40.630.30">
    <property type="match status" value="1"/>
</dbReference>
<dbReference type="AlphaFoldDB" id="A0A316D4U8"/>
<comment type="caution">
    <text evidence="1">The sequence shown here is derived from an EMBL/GenBank/DDBJ whole genome shotgun (WGS) entry which is preliminary data.</text>
</comment>
<gene>
    <name evidence="1" type="ORF">C7459_11684</name>
</gene>
<evidence type="ECO:0000313" key="2">
    <source>
        <dbReference type="Proteomes" id="UP000245634"/>
    </source>
</evidence>
<evidence type="ECO:0008006" key="3">
    <source>
        <dbReference type="Google" id="ProtNLM"/>
    </source>
</evidence>
<organism evidence="1 2">
    <name type="scientific">Tumebacillus permanentifrigoris</name>
    <dbReference type="NCBI Taxonomy" id="378543"/>
    <lineage>
        <taxon>Bacteria</taxon>
        <taxon>Bacillati</taxon>
        <taxon>Bacillota</taxon>
        <taxon>Bacilli</taxon>
        <taxon>Bacillales</taxon>
        <taxon>Alicyclobacillaceae</taxon>
        <taxon>Tumebacillus</taxon>
    </lineage>
</organism>
<proteinExistence type="predicted"/>
<dbReference type="Proteomes" id="UP000245634">
    <property type="component" value="Unassembled WGS sequence"/>
</dbReference>
<dbReference type="EMBL" id="QGGL01000016">
    <property type="protein sequence ID" value="PWK07925.1"/>
    <property type="molecule type" value="Genomic_DNA"/>
</dbReference>
<accession>A0A316D4U8</accession>
<keyword evidence="2" id="KW-1185">Reference proteome</keyword>